<dbReference type="SUPFAM" id="SSF69304">
    <property type="entry name" value="Tricorn protease N-terminal domain"/>
    <property type="match status" value="1"/>
</dbReference>
<comment type="caution">
    <text evidence="2">The sequence shown here is derived from an EMBL/GenBank/DDBJ whole genome shotgun (WGS) entry which is preliminary data.</text>
</comment>
<gene>
    <name evidence="2" type="ORF">NM961_20025</name>
</gene>
<dbReference type="SUPFAM" id="SSF82171">
    <property type="entry name" value="DPP6 N-terminal domain-like"/>
    <property type="match status" value="1"/>
</dbReference>
<dbReference type="InterPro" id="IPR011042">
    <property type="entry name" value="6-blade_b-propeller_TolB-like"/>
</dbReference>
<organism evidence="2 3">
    <name type="scientific">Tahibacter harae</name>
    <dbReference type="NCBI Taxonomy" id="2963937"/>
    <lineage>
        <taxon>Bacteria</taxon>
        <taxon>Pseudomonadati</taxon>
        <taxon>Pseudomonadota</taxon>
        <taxon>Gammaproteobacteria</taxon>
        <taxon>Lysobacterales</taxon>
        <taxon>Rhodanobacteraceae</taxon>
        <taxon>Tahibacter</taxon>
    </lineage>
</organism>
<keyword evidence="1" id="KW-0732">Signal</keyword>
<dbReference type="Proteomes" id="UP001165498">
    <property type="component" value="Unassembled WGS sequence"/>
</dbReference>
<dbReference type="PANTHER" id="PTHR36842">
    <property type="entry name" value="PROTEIN TOLB HOMOLOG"/>
    <property type="match status" value="1"/>
</dbReference>
<name>A0ABT1QXJ3_9GAMM</name>
<dbReference type="PANTHER" id="PTHR36842:SF2">
    <property type="entry name" value="SLR0505 PROTEIN"/>
    <property type="match status" value="1"/>
</dbReference>
<reference evidence="2" key="1">
    <citation type="submission" date="2022-07" db="EMBL/GenBank/DDBJ databases">
        <title>Tahibacter sp., a new gammaproteobacterium isolated from the silt sample collected at pig farm.</title>
        <authorList>
            <person name="Chen H."/>
        </authorList>
    </citation>
    <scope>NUCLEOTIDE SEQUENCE</scope>
    <source>
        <strain evidence="2">P2K</strain>
    </source>
</reference>
<evidence type="ECO:0008006" key="4">
    <source>
        <dbReference type="Google" id="ProtNLM"/>
    </source>
</evidence>
<keyword evidence="3" id="KW-1185">Reference proteome</keyword>
<dbReference type="Gene3D" id="2.120.10.30">
    <property type="entry name" value="TolB, C-terminal domain"/>
    <property type="match status" value="3"/>
</dbReference>
<proteinExistence type="predicted"/>
<feature type="signal peptide" evidence="1">
    <location>
        <begin position="1"/>
        <end position="24"/>
    </location>
</feature>
<evidence type="ECO:0000313" key="3">
    <source>
        <dbReference type="Proteomes" id="UP001165498"/>
    </source>
</evidence>
<evidence type="ECO:0000313" key="2">
    <source>
        <dbReference type="EMBL" id="MCQ4167009.1"/>
    </source>
</evidence>
<dbReference type="RefSeq" id="WP_255916197.1">
    <property type="nucleotide sequence ID" value="NZ_JANFQO010000023.1"/>
</dbReference>
<dbReference type="EMBL" id="JANFQO010000023">
    <property type="protein sequence ID" value="MCQ4167009.1"/>
    <property type="molecule type" value="Genomic_DNA"/>
</dbReference>
<feature type="chain" id="PRO_5046624641" description="WD40 repeat protein" evidence="1">
    <location>
        <begin position="25"/>
        <end position="834"/>
    </location>
</feature>
<sequence length="834" mass="87298">MRNLKSGILASAICLQLALPAAQAATLEVVNRTAIAAPIDADGGSASAFAVTHDGRYTLFFSAASNLVAGDSNGLNDLFIHDHLSGSNERVNVSSSGEQANAEGGLVGAGLSDDGRYVVFQSYATNLVPGVDSGAPHVYLRDRQAGTTTVVARTPGGADGAQISADGRFIVFSTDDALVPADTNRYTDVYRVERASGKTELVSLTERGESAVGFNYWAQLSDDGRYVLFTSEAFGMLEESPWPGNLLLRDMELDTLEAVNRSYAGAVITGGHELPAGRAFSSDGRYVVFNSASALDPADTNLAVDGYRYDRMLRTTERVTRSPISPLLPGGARVLGLSGDGDMLLLDSAAGGLVAGVGPGKLRNYLRDIGSGEVSVIKLRPGAFDPADQVAGCTLAGNRRSLYCQSYDQGITRDDHNGLSDIFYSNVGRDGVERVSRPYSRTPVAAANNHSRAGAASADGRYVVFSSEASNLVVGDYNGVADVFLRDRLTATTTRLSLDSAGNEAYCASAAPQITPDGQTVLFQSCGDLLPAANGKVQVYRYHLASRQLQLASRDAAGAPCAADCSLLDASADGATVLFLSSAANLGGGTLPAAGGLFVRDVDSGVPVLVNRALQGGVADCRVSAARLSGDARTVYFSDCSNNLVAGDTNYVDDIFAFNRASASLQRISLDNAGAQLPSGARLYGVSQDGSLLLMAAPEFLCNGYSGFQLRDMASGQSRCISDSSQHPAGGWADLSADGRRAAFTVRDDSGPFRYRQNIFAYDVASQQAQRVTRADSFADSERLRLCPGGECVLFDSHAANLVPGDGNGGFADVFLATDLFGDSPVPATPASRP</sequence>
<protein>
    <recommendedName>
        <fullName evidence="4">WD40 repeat protein</fullName>
    </recommendedName>
</protein>
<accession>A0ABT1QXJ3</accession>
<evidence type="ECO:0000256" key="1">
    <source>
        <dbReference type="SAM" id="SignalP"/>
    </source>
</evidence>